<dbReference type="InterPro" id="IPR014722">
    <property type="entry name" value="Rib_uL2_dom2"/>
</dbReference>
<dbReference type="InterPro" id="IPR008991">
    <property type="entry name" value="Translation_prot_SH3-like_sf"/>
</dbReference>
<dbReference type="InterPro" id="IPR023393">
    <property type="entry name" value="START-like_dom_sf"/>
</dbReference>
<proteinExistence type="inferred from homology"/>
<dbReference type="Proteomes" id="UP001530293">
    <property type="component" value="Unassembled WGS sequence"/>
</dbReference>
<dbReference type="FunFam" id="2.30.30.30:FF:000009">
    <property type="entry name" value="60S ribosomal protein L26"/>
    <property type="match status" value="1"/>
</dbReference>
<dbReference type="GO" id="GO:1990904">
    <property type="term" value="C:ribonucleoprotein complex"/>
    <property type="evidence" value="ECO:0007669"/>
    <property type="project" value="UniProtKB-KW"/>
</dbReference>
<keyword evidence="4" id="KW-0934">Plastid</keyword>
<comment type="subcellular location">
    <subcellularLocation>
        <location evidence="1">Plastid</location>
        <location evidence="1">Chloroplast</location>
    </subcellularLocation>
</comment>
<evidence type="ECO:0000313" key="8">
    <source>
        <dbReference type="EMBL" id="KAL3758770.1"/>
    </source>
</evidence>
<evidence type="ECO:0000256" key="3">
    <source>
        <dbReference type="ARBA" id="ARBA00022528"/>
    </source>
</evidence>
<comment type="similarity">
    <text evidence="2">Belongs to the universal ribosomal protein uL24 family.</text>
</comment>
<keyword evidence="6" id="KW-0687">Ribonucleoprotein</keyword>
<dbReference type="SUPFAM" id="SSF55961">
    <property type="entry name" value="Bet v1-like"/>
    <property type="match status" value="1"/>
</dbReference>
<comment type="caution">
    <text evidence="8">The sequence shown here is derived from an EMBL/GenBank/DDBJ whole genome shotgun (WGS) entry which is preliminary data.</text>
</comment>
<gene>
    <name evidence="8" type="ORF">ACHAWU_006412</name>
</gene>
<dbReference type="NCBIfam" id="TIGR01080">
    <property type="entry name" value="rplX_A_E"/>
    <property type="match status" value="1"/>
</dbReference>
<dbReference type="PANTHER" id="PTHR11143">
    <property type="entry name" value="60S RIBOSOMAL PROTEIN L26 FAMILY MEMBER"/>
    <property type="match status" value="1"/>
</dbReference>
<dbReference type="Gene3D" id="2.30.30.30">
    <property type="match status" value="1"/>
</dbReference>
<feature type="region of interest" description="Disordered" evidence="7">
    <location>
        <begin position="435"/>
        <end position="458"/>
    </location>
</feature>
<accession>A0ABD3M420</accession>
<organism evidence="8 9">
    <name type="scientific">Discostella pseudostelligera</name>
    <dbReference type="NCBI Taxonomy" id="259834"/>
    <lineage>
        <taxon>Eukaryota</taxon>
        <taxon>Sar</taxon>
        <taxon>Stramenopiles</taxon>
        <taxon>Ochrophyta</taxon>
        <taxon>Bacillariophyta</taxon>
        <taxon>Coscinodiscophyceae</taxon>
        <taxon>Thalassiosirophycidae</taxon>
        <taxon>Stephanodiscales</taxon>
        <taxon>Stephanodiscaceae</taxon>
        <taxon>Discostella</taxon>
    </lineage>
</organism>
<evidence type="ECO:0000313" key="9">
    <source>
        <dbReference type="Proteomes" id="UP001530293"/>
    </source>
</evidence>
<keyword evidence="3" id="KW-0150">Chloroplast</keyword>
<dbReference type="InterPro" id="IPR041988">
    <property type="entry name" value="Ribosomal_uL24_KOW"/>
</dbReference>
<dbReference type="InterPro" id="IPR005756">
    <property type="entry name" value="Ribosomal_uL24_euk/arc"/>
</dbReference>
<dbReference type="GO" id="GO:0009507">
    <property type="term" value="C:chloroplast"/>
    <property type="evidence" value="ECO:0007669"/>
    <property type="project" value="UniProtKB-SubCell"/>
</dbReference>
<keyword evidence="9" id="KW-1185">Reference proteome</keyword>
<dbReference type="AlphaFoldDB" id="A0ABD3M420"/>
<sequence length="458" mass="50856">MDSTLSNNMCTRRISLVGKCTTSLLGLLLISSNNQNSAVSAFSTPIFQESVALQRTAPSKTEGVDIELPDFDEFFDRIQTVSPLARLAMNGGGAGEGGGFAAVDDSGMNWKKIENNKRKMVHQIDKIDNFQNLGPPILRWRASMEGPCHGMMFADFIMNAKKRQKWDPQVDNVCELYPINDLDTANIAMGFGKFGDCQKLGVGYTKTKAHPIGISPREQLTLCGIQNFGDGSSLIWGTELADWHNHLLPEGERLTRAKSHLFSVALVPTGENTFDAEYSLQLDFGGNLPHWMTAPIVIESVKSMFGVAQPFFNAVLAFVKNKMKYSTTVSSSRRKARKAHFTAHSEARRTLMSANLSKELQTRHGVRSMPIRKDDEVMITRGMFKSRDGKVTACFRKKFVVHVERITREKANGATVQVGIPASSLVITKLKMDKDRKAALDRKNRNKKSSDAEMTNVD</sequence>
<reference evidence="8 9" key="1">
    <citation type="submission" date="2024-10" db="EMBL/GenBank/DDBJ databases">
        <title>Updated reference genomes for cyclostephanoid diatoms.</title>
        <authorList>
            <person name="Roberts W.R."/>
            <person name="Alverson A.J."/>
        </authorList>
    </citation>
    <scope>NUCLEOTIDE SEQUENCE [LARGE SCALE GENOMIC DNA]</scope>
    <source>
        <strain evidence="8 9">AJA232-27</strain>
    </source>
</reference>
<evidence type="ECO:0000256" key="4">
    <source>
        <dbReference type="ARBA" id="ARBA00022640"/>
    </source>
</evidence>
<evidence type="ECO:0000256" key="7">
    <source>
        <dbReference type="SAM" id="MobiDB-lite"/>
    </source>
</evidence>
<feature type="compositionally biased region" description="Basic and acidic residues" evidence="7">
    <location>
        <begin position="435"/>
        <end position="451"/>
    </location>
</feature>
<keyword evidence="5" id="KW-0689">Ribosomal protein</keyword>
<evidence type="ECO:0000256" key="5">
    <source>
        <dbReference type="ARBA" id="ARBA00022980"/>
    </source>
</evidence>
<dbReference type="Gene3D" id="3.30.530.20">
    <property type="match status" value="1"/>
</dbReference>
<evidence type="ECO:0000256" key="1">
    <source>
        <dbReference type="ARBA" id="ARBA00004229"/>
    </source>
</evidence>
<protein>
    <recommendedName>
        <fullName evidence="10">50S ribosomal protein L24, chloroplastic</fullName>
    </recommendedName>
</protein>
<name>A0ABD3M420_9STRA</name>
<dbReference type="GO" id="GO:0005840">
    <property type="term" value="C:ribosome"/>
    <property type="evidence" value="ECO:0007669"/>
    <property type="project" value="UniProtKB-KW"/>
</dbReference>
<dbReference type="Pfam" id="PF16906">
    <property type="entry name" value="Ribosomal_L26"/>
    <property type="match status" value="1"/>
</dbReference>
<dbReference type="CDD" id="cd06089">
    <property type="entry name" value="KOW_RPL26"/>
    <property type="match status" value="1"/>
</dbReference>
<evidence type="ECO:0000256" key="6">
    <source>
        <dbReference type="ARBA" id="ARBA00023274"/>
    </source>
</evidence>
<evidence type="ECO:0008006" key="10">
    <source>
        <dbReference type="Google" id="ProtNLM"/>
    </source>
</evidence>
<dbReference type="EMBL" id="JALLBG020000223">
    <property type="protein sequence ID" value="KAL3758770.1"/>
    <property type="molecule type" value="Genomic_DNA"/>
</dbReference>
<dbReference type="SUPFAM" id="SSF50104">
    <property type="entry name" value="Translation proteins SH3-like domain"/>
    <property type="match status" value="1"/>
</dbReference>
<evidence type="ECO:0000256" key="2">
    <source>
        <dbReference type="ARBA" id="ARBA00010618"/>
    </source>
</evidence>